<dbReference type="OrthoDB" id="1436450at2759"/>
<proteinExistence type="predicted"/>
<dbReference type="SUPFAM" id="SSF52540">
    <property type="entry name" value="P-loop containing nucleoside triphosphate hydrolases"/>
    <property type="match status" value="1"/>
</dbReference>
<sequence length="114" mass="12635">MESNYEVTVFPLFECELVCLPETPDFRRTARLAAIADGGSADLMSHTALKVKTTFCQAAEVKAQNPEEYSFKILVIGDAGSGKTSIVKRYVHNLFSQHYQATVSRQIACLLDEC</sequence>
<dbReference type="Pfam" id="PF08477">
    <property type="entry name" value="Roc"/>
    <property type="match status" value="1"/>
</dbReference>
<dbReference type="InterPro" id="IPR027417">
    <property type="entry name" value="P-loop_NTPase"/>
</dbReference>
<evidence type="ECO:0000313" key="3">
    <source>
        <dbReference type="WBParaSite" id="SBAD_0000915401-mRNA-1"/>
    </source>
</evidence>
<gene>
    <name evidence="1" type="ORF">SBAD_LOCUS8834</name>
</gene>
<keyword evidence="2" id="KW-1185">Reference proteome</keyword>
<reference evidence="1 2" key="2">
    <citation type="submission" date="2018-11" db="EMBL/GenBank/DDBJ databases">
        <authorList>
            <consortium name="Pathogen Informatics"/>
        </authorList>
    </citation>
    <scope>NUCLEOTIDE SEQUENCE [LARGE SCALE GENOMIC DNA]</scope>
</reference>
<name>A0A183IYY6_9BILA</name>
<accession>A0A183IYY6</accession>
<dbReference type="AlphaFoldDB" id="A0A183IYY6"/>
<dbReference type="Proteomes" id="UP000270296">
    <property type="component" value="Unassembled WGS sequence"/>
</dbReference>
<dbReference type="WBParaSite" id="SBAD_0000915401-mRNA-1">
    <property type="protein sequence ID" value="SBAD_0000915401-mRNA-1"/>
    <property type="gene ID" value="SBAD_0000915401"/>
</dbReference>
<reference evidence="3" key="1">
    <citation type="submission" date="2016-06" db="UniProtKB">
        <authorList>
            <consortium name="WormBaseParasite"/>
        </authorList>
    </citation>
    <scope>IDENTIFICATION</scope>
</reference>
<evidence type="ECO:0000313" key="1">
    <source>
        <dbReference type="EMBL" id="VDP19581.1"/>
    </source>
</evidence>
<dbReference type="PRINTS" id="PR00449">
    <property type="entry name" value="RASTRNSFRMNG"/>
</dbReference>
<dbReference type="Gene3D" id="3.40.50.300">
    <property type="entry name" value="P-loop containing nucleotide triphosphate hydrolases"/>
    <property type="match status" value="1"/>
</dbReference>
<dbReference type="EMBL" id="UZAM01012017">
    <property type="protein sequence ID" value="VDP19581.1"/>
    <property type="molecule type" value="Genomic_DNA"/>
</dbReference>
<protein>
    <submittedName>
        <fullName evidence="3">Ras-related protein Rab-24</fullName>
    </submittedName>
</protein>
<evidence type="ECO:0000313" key="2">
    <source>
        <dbReference type="Proteomes" id="UP000270296"/>
    </source>
</evidence>
<organism evidence="3">
    <name type="scientific">Soboliphyme baturini</name>
    <dbReference type="NCBI Taxonomy" id="241478"/>
    <lineage>
        <taxon>Eukaryota</taxon>
        <taxon>Metazoa</taxon>
        <taxon>Ecdysozoa</taxon>
        <taxon>Nematoda</taxon>
        <taxon>Enoplea</taxon>
        <taxon>Dorylaimia</taxon>
        <taxon>Dioctophymatida</taxon>
        <taxon>Dioctophymatoidea</taxon>
        <taxon>Soboliphymatidae</taxon>
        <taxon>Soboliphyme</taxon>
    </lineage>
</organism>